<keyword evidence="1" id="KW-0732">Signal</keyword>
<dbReference type="InterPro" id="IPR005184">
    <property type="entry name" value="DUF306_Meta_HslJ"/>
</dbReference>
<name>A0ABT9B9H7_9BACT</name>
<dbReference type="Pfam" id="PF03724">
    <property type="entry name" value="META"/>
    <property type="match status" value="1"/>
</dbReference>
<gene>
    <name evidence="3" type="ORF">Q5H93_09305</name>
</gene>
<dbReference type="EMBL" id="JAUQSY010000005">
    <property type="protein sequence ID" value="MDO7874927.1"/>
    <property type="molecule type" value="Genomic_DNA"/>
</dbReference>
<protein>
    <submittedName>
        <fullName evidence="3">META domain-containing protein</fullName>
    </submittedName>
</protein>
<dbReference type="Gene3D" id="2.40.128.270">
    <property type="match status" value="1"/>
</dbReference>
<evidence type="ECO:0000256" key="1">
    <source>
        <dbReference type="SAM" id="SignalP"/>
    </source>
</evidence>
<feature type="signal peptide" evidence="1">
    <location>
        <begin position="1"/>
        <end position="20"/>
    </location>
</feature>
<accession>A0ABT9B9H7</accession>
<keyword evidence="4" id="KW-1185">Reference proteome</keyword>
<dbReference type="Proteomes" id="UP001176429">
    <property type="component" value="Unassembled WGS sequence"/>
</dbReference>
<dbReference type="RefSeq" id="WP_305006242.1">
    <property type="nucleotide sequence ID" value="NZ_JAUQSY010000005.1"/>
</dbReference>
<evidence type="ECO:0000259" key="2">
    <source>
        <dbReference type="Pfam" id="PF03724"/>
    </source>
</evidence>
<organism evidence="3 4">
    <name type="scientific">Hymenobacter aranciens</name>
    <dbReference type="NCBI Taxonomy" id="3063996"/>
    <lineage>
        <taxon>Bacteria</taxon>
        <taxon>Pseudomonadati</taxon>
        <taxon>Bacteroidota</taxon>
        <taxon>Cytophagia</taxon>
        <taxon>Cytophagales</taxon>
        <taxon>Hymenobacteraceae</taxon>
        <taxon>Hymenobacter</taxon>
    </lineage>
</organism>
<evidence type="ECO:0000313" key="3">
    <source>
        <dbReference type="EMBL" id="MDO7874927.1"/>
    </source>
</evidence>
<feature type="chain" id="PRO_5046273217" evidence="1">
    <location>
        <begin position="21"/>
        <end position="148"/>
    </location>
</feature>
<dbReference type="InterPro" id="IPR038670">
    <property type="entry name" value="HslJ-like_sf"/>
</dbReference>
<reference evidence="3" key="1">
    <citation type="submission" date="2023-07" db="EMBL/GenBank/DDBJ databases">
        <authorList>
            <person name="Kim M.K."/>
        </authorList>
    </citation>
    <scope>NUCLEOTIDE SEQUENCE</scope>
    <source>
        <strain evidence="3">ASUV-10-1</strain>
    </source>
</reference>
<proteinExistence type="predicted"/>
<dbReference type="PROSITE" id="PS51257">
    <property type="entry name" value="PROKAR_LIPOPROTEIN"/>
    <property type="match status" value="1"/>
</dbReference>
<comment type="caution">
    <text evidence="3">The sequence shown here is derived from an EMBL/GenBank/DDBJ whole genome shotgun (WGS) entry which is preliminary data.</text>
</comment>
<dbReference type="InterPro" id="IPR053147">
    <property type="entry name" value="Hsp_HslJ-like"/>
</dbReference>
<dbReference type="PANTHER" id="PTHR35535">
    <property type="entry name" value="HEAT SHOCK PROTEIN HSLJ"/>
    <property type="match status" value="1"/>
</dbReference>
<feature type="domain" description="DUF306" evidence="2">
    <location>
        <begin position="34"/>
        <end position="137"/>
    </location>
</feature>
<evidence type="ECO:0000313" key="4">
    <source>
        <dbReference type="Proteomes" id="UP001176429"/>
    </source>
</evidence>
<sequence length="148" mass="16198">MTIRPRLLLPLLSITALTLASCEKENASPSATALLDHRWLLTQVDGTALTPADASHNTSYLEFVDLGHCTVGLGPCNNFSSRFELGGGQQLHITEPITTRATCPAQELENRYLTNLARTARYEISGPELRLYDGAGSAARLVFRQEQK</sequence>
<dbReference type="PANTHER" id="PTHR35535:SF1">
    <property type="entry name" value="HEAT SHOCK PROTEIN HSLJ"/>
    <property type="match status" value="1"/>
</dbReference>